<reference evidence="2 3" key="1">
    <citation type="submission" date="2024-10" db="EMBL/GenBank/DDBJ databases">
        <title>Updated reference genomes for cyclostephanoid diatoms.</title>
        <authorList>
            <person name="Roberts W.R."/>
            <person name="Alverson A.J."/>
        </authorList>
    </citation>
    <scope>NUCLEOTIDE SEQUENCE [LARGE SCALE GENOMIC DNA]</scope>
    <source>
        <strain evidence="2 3">AJA010-31</strain>
    </source>
</reference>
<dbReference type="EMBL" id="JALLPJ020001068">
    <property type="protein sequence ID" value="KAL3777024.1"/>
    <property type="molecule type" value="Genomic_DNA"/>
</dbReference>
<accession>A0ABD3NMF7</accession>
<keyword evidence="3" id="KW-1185">Reference proteome</keyword>
<evidence type="ECO:0000313" key="3">
    <source>
        <dbReference type="Proteomes" id="UP001530400"/>
    </source>
</evidence>
<gene>
    <name evidence="2" type="ORF">ACHAWO_013298</name>
</gene>
<name>A0ABD3NMF7_9STRA</name>
<sequence length="705" mass="79960">MQNPSSPPRPRPLPPAPQSPARPLNSPFRHQPSPQRFDPDQQLNDSMPISGSASDCSPRESGVSQPMAAVQLNILAEAADRVQNGAVDESCSIDSSSRSSDSGSMYNSEQIDSPTVMATPIRTRENLGKTSVNLSKRLDDFSAGFRHVDIAPQIRAGPSNIRDKSSRLQRELEGLENEAKEYEGDDGMPPTPDYLDRRYAANESEDRYYDSWEDEECSNRFIILKTTYPSHLTFRDFPVINDGEMQMNGIIRCLMYYNEKMTVLGPPEGFVGWEEAINAARIERDKLSIFDGFEEIDGPPWQESDGRQTVTIDAVDYEEYLEHKDSLPAYKDYFDEKMENYQNVYDIEMGRMIMGVTKTKVFYTYPKRKMWNVPADMEIRETENWREDMLKKIRPDAGGMRSLMYCGNARGSLGRFLNFLHDYNDINYVAEEFGLLRHVRSIDNLEELYLEIDLRSLGRRDSLPRPLTEIFIHELASKMRNLKVLSFGPGLVVLPEVFEAIGNSFPSLERLDISYALSNRYPIEGEIAPGDEQMYYESAVPLCVVKLKSLVRLDIGESAIPDEDDSVILSSNAIDLIERVLKARGGRLTQSFETLPPFWPKEFGKKSQHHAEVIVNEKIVQDTTKDPDLRNLAHLRLNQLRASLVAPNRNMNGGGDSQKPVVIEEKLDESPSSHQEATVASNSSHKRRHEQEELTPDGSKITRLT</sequence>
<protein>
    <submittedName>
        <fullName evidence="2">Uncharacterized protein</fullName>
    </submittedName>
</protein>
<dbReference type="AlphaFoldDB" id="A0ABD3NMF7"/>
<feature type="region of interest" description="Disordered" evidence="1">
    <location>
        <begin position="646"/>
        <end position="705"/>
    </location>
</feature>
<feature type="region of interest" description="Disordered" evidence="1">
    <location>
        <begin position="85"/>
        <end position="119"/>
    </location>
</feature>
<feature type="compositionally biased region" description="Polar residues" evidence="1">
    <location>
        <begin position="672"/>
        <end position="683"/>
    </location>
</feature>
<dbReference type="Proteomes" id="UP001530400">
    <property type="component" value="Unassembled WGS sequence"/>
</dbReference>
<evidence type="ECO:0000256" key="1">
    <source>
        <dbReference type="SAM" id="MobiDB-lite"/>
    </source>
</evidence>
<proteinExistence type="predicted"/>
<feature type="compositionally biased region" description="Polar residues" evidence="1">
    <location>
        <begin position="41"/>
        <end position="55"/>
    </location>
</feature>
<organism evidence="2 3">
    <name type="scientific">Cyclotella atomus</name>
    <dbReference type="NCBI Taxonomy" id="382360"/>
    <lineage>
        <taxon>Eukaryota</taxon>
        <taxon>Sar</taxon>
        <taxon>Stramenopiles</taxon>
        <taxon>Ochrophyta</taxon>
        <taxon>Bacillariophyta</taxon>
        <taxon>Coscinodiscophyceae</taxon>
        <taxon>Thalassiosirophycidae</taxon>
        <taxon>Stephanodiscales</taxon>
        <taxon>Stephanodiscaceae</taxon>
        <taxon>Cyclotella</taxon>
    </lineage>
</organism>
<feature type="compositionally biased region" description="Low complexity" evidence="1">
    <location>
        <begin position="88"/>
        <end position="108"/>
    </location>
</feature>
<evidence type="ECO:0000313" key="2">
    <source>
        <dbReference type="EMBL" id="KAL3777024.1"/>
    </source>
</evidence>
<feature type="compositionally biased region" description="Basic and acidic residues" evidence="1">
    <location>
        <begin position="662"/>
        <end position="671"/>
    </location>
</feature>
<comment type="caution">
    <text evidence="2">The sequence shown here is derived from an EMBL/GenBank/DDBJ whole genome shotgun (WGS) entry which is preliminary data.</text>
</comment>
<feature type="region of interest" description="Disordered" evidence="1">
    <location>
        <begin position="1"/>
        <end position="65"/>
    </location>
</feature>
<feature type="compositionally biased region" description="Pro residues" evidence="1">
    <location>
        <begin position="1"/>
        <end position="20"/>
    </location>
</feature>